<keyword evidence="1" id="KW-0012">Acyltransferase</keyword>
<protein>
    <recommendedName>
        <fullName evidence="1">Glycine N-acyltransferase-like protein</fullName>
        <ecNumber evidence="1">2.3.1.-</ecNumber>
    </recommendedName>
</protein>
<dbReference type="PANTHER" id="PTHR15298">
    <property type="entry name" value="L-COA N-ACYLTRANSFERASE-RELATED"/>
    <property type="match status" value="1"/>
</dbReference>
<evidence type="ECO:0000256" key="1">
    <source>
        <dbReference type="RuleBase" id="RU368002"/>
    </source>
</evidence>
<dbReference type="CDD" id="cd04301">
    <property type="entry name" value="NAT_SF"/>
    <property type="match status" value="1"/>
</dbReference>
<evidence type="ECO:0000313" key="3">
    <source>
        <dbReference type="Proteomes" id="UP000218231"/>
    </source>
</evidence>
<gene>
    <name evidence="2" type="ORF">WR25_25226</name>
</gene>
<dbReference type="STRING" id="2018661.A0A2A2KF22"/>
<accession>A0A2A2KF22</accession>
<dbReference type="OrthoDB" id="5778665at2759"/>
<dbReference type="AlphaFoldDB" id="A0A2A2KF22"/>
<comment type="caution">
    <text evidence="2">The sequence shown here is derived from an EMBL/GenBank/DDBJ whole genome shotgun (WGS) entry which is preliminary data.</text>
</comment>
<keyword evidence="1" id="KW-0808">Transferase</keyword>
<reference evidence="2 3" key="1">
    <citation type="journal article" date="2017" name="Curr. Biol.">
        <title>Genome architecture and evolution of a unichromosomal asexual nematode.</title>
        <authorList>
            <person name="Fradin H."/>
            <person name="Zegar C."/>
            <person name="Gutwein M."/>
            <person name="Lucas J."/>
            <person name="Kovtun M."/>
            <person name="Corcoran D."/>
            <person name="Baugh L.R."/>
            <person name="Kiontke K."/>
            <person name="Gunsalus K."/>
            <person name="Fitch D.H."/>
            <person name="Piano F."/>
        </authorList>
    </citation>
    <scope>NUCLEOTIDE SEQUENCE [LARGE SCALE GENOMIC DNA]</scope>
    <source>
        <strain evidence="2">PF1309</strain>
    </source>
</reference>
<proteinExistence type="inferred from homology"/>
<sequence>MPCCDYYMNKEREMEILDYNPTELLKEQVGYELSTADPDKDAEFIHKAWVYADPTHVEQTAAKLRYLPNVCIRKDGVPVSYILLHLYGKFCHQFTAPEHRGKGLSTICEKELMRRIIRFGLYPLKEVAHKLTEVNRWSKSSEFWSISKEDDGSESTLIYLSLGRKI</sequence>
<dbReference type="SUPFAM" id="SSF55729">
    <property type="entry name" value="Acyl-CoA N-acyltransferases (Nat)"/>
    <property type="match status" value="1"/>
</dbReference>
<dbReference type="PANTHER" id="PTHR15298:SF1">
    <property type="entry name" value="GLYCINE N-ACYLTRANSFERASE-LIKE PROTEIN"/>
    <property type="match status" value="1"/>
</dbReference>
<organism evidence="2 3">
    <name type="scientific">Diploscapter pachys</name>
    <dbReference type="NCBI Taxonomy" id="2018661"/>
    <lineage>
        <taxon>Eukaryota</taxon>
        <taxon>Metazoa</taxon>
        <taxon>Ecdysozoa</taxon>
        <taxon>Nematoda</taxon>
        <taxon>Chromadorea</taxon>
        <taxon>Rhabditida</taxon>
        <taxon>Rhabditina</taxon>
        <taxon>Rhabditomorpha</taxon>
        <taxon>Rhabditoidea</taxon>
        <taxon>Rhabditidae</taxon>
        <taxon>Diploscapter</taxon>
    </lineage>
</organism>
<dbReference type="Gene3D" id="3.40.630.30">
    <property type="match status" value="1"/>
</dbReference>
<dbReference type="InterPro" id="IPR010313">
    <property type="entry name" value="Glycine_N-acyltransferase"/>
</dbReference>
<dbReference type="GO" id="GO:0005739">
    <property type="term" value="C:mitochondrion"/>
    <property type="evidence" value="ECO:0007669"/>
    <property type="project" value="InterPro"/>
</dbReference>
<evidence type="ECO:0000313" key="2">
    <source>
        <dbReference type="EMBL" id="PAV72541.1"/>
    </source>
</evidence>
<dbReference type="EC" id="2.3.1.-" evidence="1"/>
<comment type="similarity">
    <text evidence="1">Belongs to the glycine N-acyltransferase family.</text>
</comment>
<dbReference type="InterPro" id="IPR016181">
    <property type="entry name" value="Acyl_CoA_acyltransferase"/>
</dbReference>
<name>A0A2A2KF22_9BILA</name>
<dbReference type="Proteomes" id="UP000218231">
    <property type="component" value="Unassembled WGS sequence"/>
</dbReference>
<dbReference type="EMBL" id="LIAE01008766">
    <property type="protein sequence ID" value="PAV72541.1"/>
    <property type="molecule type" value="Genomic_DNA"/>
</dbReference>
<dbReference type="GO" id="GO:0047961">
    <property type="term" value="F:glycine N-acyltransferase activity"/>
    <property type="evidence" value="ECO:0007669"/>
    <property type="project" value="InterPro"/>
</dbReference>
<keyword evidence="3" id="KW-1185">Reference proteome</keyword>